<name>A0A4R4XG98_9ACTN</name>
<keyword evidence="2" id="KW-1185">Reference proteome</keyword>
<proteinExistence type="predicted"/>
<accession>A0A4R4XG98</accession>
<dbReference type="RefSeq" id="WP_132623589.1">
    <property type="nucleotide sequence ID" value="NZ_SMKQ01000364.1"/>
</dbReference>
<dbReference type="AlphaFoldDB" id="A0A4R4XG98"/>
<reference evidence="1 2" key="1">
    <citation type="submission" date="2019-03" db="EMBL/GenBank/DDBJ databases">
        <title>Draft genome sequences of novel Actinobacteria.</title>
        <authorList>
            <person name="Sahin N."/>
            <person name="Ay H."/>
            <person name="Saygin H."/>
        </authorList>
    </citation>
    <scope>NUCLEOTIDE SEQUENCE [LARGE SCALE GENOMIC DNA]</scope>
    <source>
        <strain evidence="1 2">CH32</strain>
    </source>
</reference>
<comment type="caution">
    <text evidence="1">The sequence shown here is derived from an EMBL/GenBank/DDBJ whole genome shotgun (WGS) entry which is preliminary data.</text>
</comment>
<dbReference type="EMBL" id="SMKQ01000364">
    <property type="protein sequence ID" value="TDD29961.1"/>
    <property type="molecule type" value="Genomic_DNA"/>
</dbReference>
<feature type="non-terminal residue" evidence="1">
    <location>
        <position position="1"/>
    </location>
</feature>
<dbReference type="Pfam" id="PF18944">
    <property type="entry name" value="DUF5691"/>
    <property type="match status" value="1"/>
</dbReference>
<protein>
    <submittedName>
        <fullName evidence="1">Uncharacterized protein</fullName>
    </submittedName>
</protein>
<dbReference type="InterPro" id="IPR043746">
    <property type="entry name" value="DUF5691"/>
</dbReference>
<dbReference type="Proteomes" id="UP000295302">
    <property type="component" value="Unassembled WGS sequence"/>
</dbReference>
<organism evidence="1 2">
    <name type="scientific">Nonomuraea terrae</name>
    <dbReference type="NCBI Taxonomy" id="2530383"/>
    <lineage>
        <taxon>Bacteria</taxon>
        <taxon>Bacillati</taxon>
        <taxon>Actinomycetota</taxon>
        <taxon>Actinomycetes</taxon>
        <taxon>Streptosporangiales</taxon>
        <taxon>Streptosporangiaceae</taxon>
        <taxon>Nonomuraea</taxon>
    </lineage>
</organism>
<evidence type="ECO:0000313" key="1">
    <source>
        <dbReference type="EMBL" id="TDD29961.1"/>
    </source>
</evidence>
<dbReference type="OrthoDB" id="262508at2"/>
<gene>
    <name evidence="1" type="ORF">E1286_46170</name>
</gene>
<sequence>RRVPPYTLPDLLERGRRDRSIREHLGVLAAQRGRWLAALNPAWGYLLDEPTGETWELGGSADRLAHLRALRAADPGEARRLLESTWERETPDDRAEFVALLADGLSMDDEPFLEEALDDRRREVRQAAANLLTRLPGSRMSRRMAERLTACVTITGDVIAVEAPQACDKAMERDGVRPKPPRGTGERAWWLQQIVARAPLSAWGPPGRMLEMRIPDWDADVRAAWVRAAVLQRDPEWARAMFGFDPIADLLQALPPGEQQELAARFVEGRDPDSQLIMVLGGVSSPWGEELATAVLHKITKVNATQPWNLGELVRLAGEHIDPALFPLAASYSPVEPIQQVAALLRFRADMYKELAA</sequence>
<evidence type="ECO:0000313" key="2">
    <source>
        <dbReference type="Proteomes" id="UP000295302"/>
    </source>
</evidence>